<comment type="pathway">
    <text evidence="6">tRNA modification; N(7)-methylguanine-tRNA biosynthesis.</text>
</comment>
<dbReference type="SUPFAM" id="SSF50978">
    <property type="entry name" value="WD40 repeat-like"/>
    <property type="match status" value="1"/>
</dbReference>
<evidence type="ECO:0008006" key="11">
    <source>
        <dbReference type="Google" id="ProtNLM"/>
    </source>
</evidence>
<evidence type="ECO:0000313" key="9">
    <source>
        <dbReference type="EMBL" id="KAK4111822.1"/>
    </source>
</evidence>
<feature type="region of interest" description="Disordered" evidence="8">
    <location>
        <begin position="173"/>
        <end position="205"/>
    </location>
</feature>
<keyword evidence="5 6" id="KW-0539">Nucleus</keyword>
<name>A0AAN6TCG1_9PEZI</name>
<feature type="region of interest" description="Disordered" evidence="8">
    <location>
        <begin position="45"/>
        <end position="91"/>
    </location>
</feature>
<evidence type="ECO:0000256" key="7">
    <source>
        <dbReference type="PROSITE-ProRule" id="PRU00221"/>
    </source>
</evidence>
<dbReference type="InterPro" id="IPR036322">
    <property type="entry name" value="WD40_repeat_dom_sf"/>
</dbReference>
<dbReference type="SMART" id="SM00320">
    <property type="entry name" value="WD40"/>
    <property type="match status" value="3"/>
</dbReference>
<dbReference type="PANTHER" id="PTHR16288:SF0">
    <property type="entry name" value="TRNA (GUANINE-N(7)-)-METHYLTRANSFERASE NON-CATALYTIC SUBUNIT WDR4"/>
    <property type="match status" value="1"/>
</dbReference>
<feature type="repeat" description="WD" evidence="7">
    <location>
        <begin position="330"/>
        <end position="364"/>
    </location>
</feature>
<protein>
    <recommendedName>
        <fullName evidence="11">Transfer RNA methyltransferase 82</fullName>
    </recommendedName>
</protein>
<evidence type="ECO:0000256" key="1">
    <source>
        <dbReference type="ARBA" id="ARBA00004123"/>
    </source>
</evidence>
<evidence type="ECO:0000256" key="8">
    <source>
        <dbReference type="SAM" id="MobiDB-lite"/>
    </source>
</evidence>
<dbReference type="InterPro" id="IPR015943">
    <property type="entry name" value="WD40/YVTN_repeat-like_dom_sf"/>
</dbReference>
<comment type="function">
    <text evidence="6">Required for the formation of N(7)-methylguanine at position 46 (m7G46) in tRNA. In the complex, it is required to stabilize and induce conformational changes of the catalytic subunit.</text>
</comment>
<proteinExistence type="inferred from homology"/>
<dbReference type="GO" id="GO:0106004">
    <property type="term" value="P:tRNA (guanine-N7)-methylation"/>
    <property type="evidence" value="ECO:0007669"/>
    <property type="project" value="UniProtKB-UniRule"/>
</dbReference>
<comment type="caution">
    <text evidence="9">The sequence shown here is derived from an EMBL/GenBank/DDBJ whole genome shotgun (WGS) entry which is preliminary data.</text>
</comment>
<dbReference type="GO" id="GO:0005829">
    <property type="term" value="C:cytosol"/>
    <property type="evidence" value="ECO:0007669"/>
    <property type="project" value="TreeGrafter"/>
</dbReference>
<accession>A0AAN6TCG1</accession>
<evidence type="ECO:0000256" key="3">
    <source>
        <dbReference type="ARBA" id="ARBA00022694"/>
    </source>
</evidence>
<feature type="compositionally biased region" description="Low complexity" evidence="8">
    <location>
        <begin position="46"/>
        <end position="58"/>
    </location>
</feature>
<keyword evidence="2 6" id="KW-0853">WD repeat</keyword>
<dbReference type="HAMAP" id="MF_03056">
    <property type="entry name" value="TRM82"/>
    <property type="match status" value="1"/>
</dbReference>
<keyword evidence="10" id="KW-1185">Reference proteome</keyword>
<dbReference type="EMBL" id="MU853344">
    <property type="protein sequence ID" value="KAK4111822.1"/>
    <property type="molecule type" value="Genomic_DNA"/>
</dbReference>
<dbReference type="GO" id="GO:0005634">
    <property type="term" value="C:nucleus"/>
    <property type="evidence" value="ECO:0007669"/>
    <property type="project" value="UniProtKB-SubCell"/>
</dbReference>
<evidence type="ECO:0000313" key="10">
    <source>
        <dbReference type="Proteomes" id="UP001302812"/>
    </source>
</evidence>
<evidence type="ECO:0000256" key="2">
    <source>
        <dbReference type="ARBA" id="ARBA00022574"/>
    </source>
</evidence>
<reference evidence="9" key="1">
    <citation type="journal article" date="2023" name="Mol. Phylogenet. Evol.">
        <title>Genome-scale phylogeny and comparative genomics of the fungal order Sordariales.</title>
        <authorList>
            <person name="Hensen N."/>
            <person name="Bonometti L."/>
            <person name="Westerberg I."/>
            <person name="Brannstrom I.O."/>
            <person name="Guillou S."/>
            <person name="Cros-Aarteil S."/>
            <person name="Calhoun S."/>
            <person name="Haridas S."/>
            <person name="Kuo A."/>
            <person name="Mondo S."/>
            <person name="Pangilinan J."/>
            <person name="Riley R."/>
            <person name="LaButti K."/>
            <person name="Andreopoulos B."/>
            <person name="Lipzen A."/>
            <person name="Chen C."/>
            <person name="Yan M."/>
            <person name="Daum C."/>
            <person name="Ng V."/>
            <person name="Clum A."/>
            <person name="Steindorff A."/>
            <person name="Ohm R.A."/>
            <person name="Martin F."/>
            <person name="Silar P."/>
            <person name="Natvig D.O."/>
            <person name="Lalanne C."/>
            <person name="Gautier V."/>
            <person name="Ament-Velasquez S.L."/>
            <person name="Kruys A."/>
            <person name="Hutchinson M.I."/>
            <person name="Powell A.J."/>
            <person name="Barry K."/>
            <person name="Miller A.N."/>
            <person name="Grigoriev I.V."/>
            <person name="Debuchy R."/>
            <person name="Gladieux P."/>
            <person name="Hiltunen Thoren M."/>
            <person name="Johannesson H."/>
        </authorList>
    </citation>
    <scope>NUCLEOTIDE SEQUENCE</scope>
    <source>
        <strain evidence="9">CBS 508.74</strain>
    </source>
</reference>
<evidence type="ECO:0000256" key="6">
    <source>
        <dbReference type="HAMAP-Rule" id="MF_03056"/>
    </source>
</evidence>
<dbReference type="RefSeq" id="XP_064669392.1">
    <property type="nucleotide sequence ID" value="XM_064808563.1"/>
</dbReference>
<feature type="region of interest" description="Disordered" evidence="8">
    <location>
        <begin position="275"/>
        <end position="300"/>
    </location>
</feature>
<sequence length="552" mass="58872">MMAIPYHLLEVCGSIIFAARGSDIHSFTSTFEHISTWEYPVKQREASCAPSPAAQESPAPEEPPAKRRKVQDGQESTSKGQVNGPKATQEKVVNERPFIQGLYVTTDGHHLVAITGSDKTIWVFEHDGAGNLKQLSQRTMPKRPCALALTADNRTILSADKFGDVYALPLIPSNSPSTSPLPPQNFNRSRSSLTPTPSPGPAAALKPQANELTVHTKRNLIALENQKKSLSRKSAEQQSQSSGATPSFEHALLLGHVSMLTAICVATLTTTTTTTSSSISLSNDGQQQPQQQPETRTPTTAKEYILTADRDEHIRVSRGMPQSHVIEGFCLGHDEFVSRLCVAPGGRERVLISGGGDDDLFVWDWPAGRLLCRAGLAGHVKDAMVLVPSGGDGDGGDGNGNGDGQGAGGKQVKVAVTKLLASRWTGCETVVFVACERVPAIFCYNLLDDNTLRHRETVGLPGNPLDVELLGAGRLLVAVDSVTSGEGSSAASSLMVLDQQQAGSEGEAGWRHTPVVPTNESAGGAADINLSTEELQKILYTTESLRKMTDSD</sequence>
<comment type="similarity">
    <text evidence="6">Belongs to the WD repeat TRM82 family.</text>
</comment>
<evidence type="ECO:0000256" key="4">
    <source>
        <dbReference type="ARBA" id="ARBA00022737"/>
    </source>
</evidence>
<keyword evidence="3 6" id="KW-0819">tRNA processing</keyword>
<dbReference type="PANTHER" id="PTHR16288">
    <property type="entry name" value="WD40 REPEAT PROTEIN 4"/>
    <property type="match status" value="1"/>
</dbReference>
<dbReference type="AlphaFoldDB" id="A0AAN6TCG1"/>
<dbReference type="Gene3D" id="2.130.10.10">
    <property type="entry name" value="YVTN repeat-like/Quinoprotein amine dehydrogenase"/>
    <property type="match status" value="2"/>
</dbReference>
<dbReference type="PROSITE" id="PS50082">
    <property type="entry name" value="WD_REPEATS_2"/>
    <property type="match status" value="1"/>
</dbReference>
<comment type="subcellular location">
    <subcellularLocation>
        <location evidence="1 6">Nucleus</location>
    </subcellularLocation>
</comment>
<keyword evidence="4 6" id="KW-0677">Repeat</keyword>
<reference evidence="9" key="2">
    <citation type="submission" date="2023-05" db="EMBL/GenBank/DDBJ databases">
        <authorList>
            <consortium name="Lawrence Berkeley National Laboratory"/>
            <person name="Steindorff A."/>
            <person name="Hensen N."/>
            <person name="Bonometti L."/>
            <person name="Westerberg I."/>
            <person name="Brannstrom I.O."/>
            <person name="Guillou S."/>
            <person name="Cros-Aarteil S."/>
            <person name="Calhoun S."/>
            <person name="Haridas S."/>
            <person name="Kuo A."/>
            <person name="Mondo S."/>
            <person name="Pangilinan J."/>
            <person name="Riley R."/>
            <person name="Labutti K."/>
            <person name="Andreopoulos B."/>
            <person name="Lipzen A."/>
            <person name="Chen C."/>
            <person name="Yanf M."/>
            <person name="Daum C."/>
            <person name="Ng V."/>
            <person name="Clum A."/>
            <person name="Ohm R."/>
            <person name="Martin F."/>
            <person name="Silar P."/>
            <person name="Natvig D."/>
            <person name="Lalanne C."/>
            <person name="Gautier V."/>
            <person name="Ament-Velasquez S.L."/>
            <person name="Kruys A."/>
            <person name="Hutchinson M.I."/>
            <person name="Powell A.J."/>
            <person name="Barry K."/>
            <person name="Miller A.N."/>
            <person name="Grigoriev I.V."/>
            <person name="Debuchy R."/>
            <person name="Gladieux P."/>
            <person name="Thoren M.H."/>
            <person name="Johannesson H."/>
        </authorList>
    </citation>
    <scope>NUCLEOTIDE SEQUENCE</scope>
    <source>
        <strain evidence="9">CBS 508.74</strain>
    </source>
</reference>
<dbReference type="Proteomes" id="UP001302812">
    <property type="component" value="Unassembled WGS sequence"/>
</dbReference>
<dbReference type="GO" id="GO:0043527">
    <property type="term" value="C:tRNA methyltransferase complex"/>
    <property type="evidence" value="ECO:0007669"/>
    <property type="project" value="TreeGrafter"/>
</dbReference>
<dbReference type="InterPro" id="IPR028884">
    <property type="entry name" value="Trm82"/>
</dbReference>
<dbReference type="GeneID" id="89932686"/>
<organism evidence="9 10">
    <name type="scientific">Canariomyces notabilis</name>
    <dbReference type="NCBI Taxonomy" id="2074819"/>
    <lineage>
        <taxon>Eukaryota</taxon>
        <taxon>Fungi</taxon>
        <taxon>Dikarya</taxon>
        <taxon>Ascomycota</taxon>
        <taxon>Pezizomycotina</taxon>
        <taxon>Sordariomycetes</taxon>
        <taxon>Sordariomycetidae</taxon>
        <taxon>Sordariales</taxon>
        <taxon>Chaetomiaceae</taxon>
        <taxon>Canariomyces</taxon>
    </lineage>
</organism>
<dbReference type="InterPro" id="IPR001680">
    <property type="entry name" value="WD40_rpt"/>
</dbReference>
<evidence type="ECO:0000256" key="5">
    <source>
        <dbReference type="ARBA" id="ARBA00023242"/>
    </source>
</evidence>
<gene>
    <name evidence="9" type="ORF">N656DRAFT_124597</name>
</gene>
<feature type="compositionally biased region" description="Low complexity" evidence="8">
    <location>
        <begin position="188"/>
        <end position="205"/>
    </location>
</feature>